<dbReference type="GO" id="GO:0005886">
    <property type="term" value="C:plasma membrane"/>
    <property type="evidence" value="ECO:0007669"/>
    <property type="project" value="UniProtKB-SubCell"/>
</dbReference>
<evidence type="ECO:0000256" key="3">
    <source>
        <dbReference type="ARBA" id="ARBA00022448"/>
    </source>
</evidence>
<dbReference type="PATRIC" id="fig|52689.4.peg.223"/>
<dbReference type="AlphaFoldDB" id="A0A0L6U292"/>
<evidence type="ECO:0000256" key="9">
    <source>
        <dbReference type="SAM" id="Phobius"/>
    </source>
</evidence>
<dbReference type="EMBL" id="LGYO01000011">
    <property type="protein sequence ID" value="KNZ42631.1"/>
    <property type="molecule type" value="Genomic_DNA"/>
</dbReference>
<dbReference type="STRING" id="52689.AKG39_05665"/>
<organism evidence="11 12">
    <name type="scientific">Acetobacterium bakii</name>
    <dbReference type="NCBI Taxonomy" id="52689"/>
    <lineage>
        <taxon>Bacteria</taxon>
        <taxon>Bacillati</taxon>
        <taxon>Bacillota</taxon>
        <taxon>Clostridia</taxon>
        <taxon>Eubacteriales</taxon>
        <taxon>Eubacteriaceae</taxon>
        <taxon>Acetobacterium</taxon>
    </lineage>
</organism>
<dbReference type="PANTHER" id="PTHR30433">
    <property type="entry name" value="CHEMOTAXIS PROTEIN MOTA"/>
    <property type="match status" value="1"/>
</dbReference>
<evidence type="ECO:0000313" key="11">
    <source>
        <dbReference type="EMBL" id="KNZ42631.1"/>
    </source>
</evidence>
<evidence type="ECO:0000259" key="10">
    <source>
        <dbReference type="Pfam" id="PF01618"/>
    </source>
</evidence>
<dbReference type="GO" id="GO:0006935">
    <property type="term" value="P:chemotaxis"/>
    <property type="evidence" value="ECO:0007669"/>
    <property type="project" value="InterPro"/>
</dbReference>
<comment type="subcellular location">
    <subcellularLocation>
        <location evidence="1">Cell membrane</location>
        <topology evidence="1">Multi-pass membrane protein</topology>
    </subcellularLocation>
</comment>
<feature type="region of interest" description="Disordered" evidence="8">
    <location>
        <begin position="265"/>
        <end position="292"/>
    </location>
</feature>
<evidence type="ECO:0000256" key="4">
    <source>
        <dbReference type="ARBA" id="ARBA00022475"/>
    </source>
</evidence>
<keyword evidence="3" id="KW-0813">Transport</keyword>
<reference evidence="12" key="1">
    <citation type="submission" date="2015-07" db="EMBL/GenBank/DDBJ databases">
        <title>Draft genome sequence of Acetobacterium bakii DSM 8293, a potential psychrophilic chemical producer through syngas fermentation.</title>
        <authorList>
            <person name="Song Y."/>
            <person name="Hwang S."/>
            <person name="Cho B.-K."/>
        </authorList>
    </citation>
    <scope>NUCLEOTIDE SEQUENCE [LARGE SCALE GENOMIC DNA]</scope>
    <source>
        <strain evidence="12">DSM 8239</strain>
    </source>
</reference>
<evidence type="ECO:0000256" key="6">
    <source>
        <dbReference type="ARBA" id="ARBA00022989"/>
    </source>
</evidence>
<keyword evidence="12" id="KW-1185">Reference proteome</keyword>
<dbReference type="PROSITE" id="PS01307">
    <property type="entry name" value="MOTA"/>
    <property type="match status" value="1"/>
</dbReference>
<dbReference type="Proteomes" id="UP000036873">
    <property type="component" value="Unassembled WGS sequence"/>
</dbReference>
<protein>
    <recommendedName>
        <fullName evidence="10">MotA/TolQ/ExbB proton channel domain-containing protein</fullName>
    </recommendedName>
</protein>
<proteinExistence type="inferred from homology"/>
<evidence type="ECO:0000256" key="5">
    <source>
        <dbReference type="ARBA" id="ARBA00022692"/>
    </source>
</evidence>
<dbReference type="OrthoDB" id="9806929at2"/>
<dbReference type="PANTHER" id="PTHR30433:SF2">
    <property type="entry name" value="MOTILITY PROTEIN A"/>
    <property type="match status" value="1"/>
</dbReference>
<name>A0A0L6U292_9FIRM</name>
<dbReference type="InterPro" id="IPR047055">
    <property type="entry name" value="MotA-like"/>
</dbReference>
<evidence type="ECO:0000256" key="7">
    <source>
        <dbReference type="ARBA" id="ARBA00023136"/>
    </source>
</evidence>
<feature type="transmembrane region" description="Helical" evidence="9">
    <location>
        <begin position="150"/>
        <end position="171"/>
    </location>
</feature>
<evidence type="ECO:0000313" key="12">
    <source>
        <dbReference type="Proteomes" id="UP000036873"/>
    </source>
</evidence>
<gene>
    <name evidence="11" type="ORF">AKG39_05665</name>
</gene>
<feature type="domain" description="MotA/TolQ/ExbB proton channel" evidence="10">
    <location>
        <begin position="105"/>
        <end position="223"/>
    </location>
</feature>
<feature type="transmembrane region" description="Helical" evidence="9">
    <location>
        <begin position="191"/>
        <end position="211"/>
    </location>
</feature>
<dbReference type="GO" id="GO:0071978">
    <property type="term" value="P:bacterial-type flagellum-dependent swarming motility"/>
    <property type="evidence" value="ECO:0007669"/>
    <property type="project" value="InterPro"/>
</dbReference>
<comment type="similarity">
    <text evidence="2">Belongs to the MotA family.</text>
</comment>
<keyword evidence="6 9" id="KW-1133">Transmembrane helix</keyword>
<feature type="transmembrane region" description="Helical" evidence="9">
    <location>
        <begin position="38"/>
        <end position="58"/>
    </location>
</feature>
<keyword evidence="4" id="KW-1003">Cell membrane</keyword>
<dbReference type="RefSeq" id="WP_050739394.1">
    <property type="nucleotide sequence ID" value="NZ_LGYO01000011.1"/>
</dbReference>
<keyword evidence="7 9" id="KW-0472">Membrane</keyword>
<feature type="transmembrane region" description="Helical" evidence="9">
    <location>
        <begin position="7"/>
        <end position="32"/>
    </location>
</feature>
<evidence type="ECO:0000256" key="8">
    <source>
        <dbReference type="SAM" id="MobiDB-lite"/>
    </source>
</evidence>
<evidence type="ECO:0000256" key="1">
    <source>
        <dbReference type="ARBA" id="ARBA00004651"/>
    </source>
</evidence>
<comment type="caution">
    <text evidence="11">The sequence shown here is derived from an EMBL/GenBank/DDBJ whole genome shotgun (WGS) entry which is preliminary data.</text>
</comment>
<feature type="compositionally biased region" description="Basic residues" evidence="8">
    <location>
        <begin position="275"/>
        <end position="285"/>
    </location>
</feature>
<sequence length="292" mass="32426">MEITTILGYVLVVFTIIFGMTFGATGFDFGAIGNFINIPSVFITIGGTFFVLLASFPFKTFKNIPKHLKMVIQKDKKDPYEYVEILTELSKEARRKGLLALEDKANEFEDQFLKESVLLIVDAIEPDKLRDWFDQKLSYIEMRNEEDRKFYDMGATLGPAFGMIGTLIGLVNMLANMSLDGGASTLGADMSVALITTLYGSILANCIFMPISTKLQIIQEREVLFKELIIEGVICIKEGENPKYIKEKLLNFLNENEIAKAMGAEGADGKEGKKAKGKAKTKVKAKVKEGNA</sequence>
<dbReference type="InterPro" id="IPR002898">
    <property type="entry name" value="MotA_ExbB_proton_chnl"/>
</dbReference>
<dbReference type="Pfam" id="PF01618">
    <property type="entry name" value="MotA_ExbB"/>
    <property type="match status" value="1"/>
</dbReference>
<evidence type="ECO:0000256" key="2">
    <source>
        <dbReference type="ARBA" id="ARBA00008038"/>
    </source>
</evidence>
<dbReference type="InterPro" id="IPR000540">
    <property type="entry name" value="Flag_MotA_CS"/>
</dbReference>
<keyword evidence="5 9" id="KW-0812">Transmembrane</keyword>
<accession>A0A0L6U292</accession>